<keyword evidence="2" id="KW-1185">Reference proteome</keyword>
<dbReference type="AlphaFoldDB" id="A0AAE0ZXJ2"/>
<name>A0AAE0ZXJ2_9GAST</name>
<protein>
    <submittedName>
        <fullName evidence="1">Uncharacterized protein</fullName>
    </submittedName>
</protein>
<reference evidence="1" key="1">
    <citation type="journal article" date="2023" name="G3 (Bethesda)">
        <title>A reference genome for the long-term kleptoplast-retaining sea slug Elysia crispata morphotype clarki.</title>
        <authorList>
            <person name="Eastman K.E."/>
            <person name="Pendleton A.L."/>
            <person name="Shaikh M.A."/>
            <person name="Suttiyut T."/>
            <person name="Ogas R."/>
            <person name="Tomko P."/>
            <person name="Gavelis G."/>
            <person name="Widhalm J.R."/>
            <person name="Wisecaver J.H."/>
        </authorList>
    </citation>
    <scope>NUCLEOTIDE SEQUENCE</scope>
    <source>
        <strain evidence="1">ECLA1</strain>
    </source>
</reference>
<dbReference type="Proteomes" id="UP001283361">
    <property type="component" value="Unassembled WGS sequence"/>
</dbReference>
<evidence type="ECO:0000313" key="2">
    <source>
        <dbReference type="Proteomes" id="UP001283361"/>
    </source>
</evidence>
<dbReference type="EMBL" id="JAWDGP010003176">
    <property type="protein sequence ID" value="KAK3776756.1"/>
    <property type="molecule type" value="Genomic_DNA"/>
</dbReference>
<accession>A0AAE0ZXJ2</accession>
<evidence type="ECO:0000313" key="1">
    <source>
        <dbReference type="EMBL" id="KAK3776756.1"/>
    </source>
</evidence>
<organism evidence="1 2">
    <name type="scientific">Elysia crispata</name>
    <name type="common">lettuce slug</name>
    <dbReference type="NCBI Taxonomy" id="231223"/>
    <lineage>
        <taxon>Eukaryota</taxon>
        <taxon>Metazoa</taxon>
        <taxon>Spiralia</taxon>
        <taxon>Lophotrochozoa</taxon>
        <taxon>Mollusca</taxon>
        <taxon>Gastropoda</taxon>
        <taxon>Heterobranchia</taxon>
        <taxon>Euthyneura</taxon>
        <taxon>Panpulmonata</taxon>
        <taxon>Sacoglossa</taxon>
        <taxon>Placobranchoidea</taxon>
        <taxon>Plakobranchidae</taxon>
        <taxon>Elysia</taxon>
    </lineage>
</organism>
<comment type="caution">
    <text evidence="1">The sequence shown here is derived from an EMBL/GenBank/DDBJ whole genome shotgun (WGS) entry which is preliminary data.</text>
</comment>
<sequence length="120" mass="13703">MYFQLSRRHFLPGVLINSAETSSWQRESPNIDNSVVTNLRVHNLYIKTLGAITGQGRDRRKQIKEKGFQSVIITADQVANSTEFRHTRSSVLTQVQSLSMADFIIIKKNVRGDHCDWTTP</sequence>
<proteinExistence type="predicted"/>
<gene>
    <name evidence="1" type="ORF">RRG08_058506</name>
</gene>